<evidence type="ECO:0000256" key="8">
    <source>
        <dbReference type="ARBA" id="ARBA00022692"/>
    </source>
</evidence>
<dbReference type="Gene3D" id="3.30.565.10">
    <property type="entry name" value="Histidine kinase-like ATPase, C-terminal domain"/>
    <property type="match status" value="1"/>
</dbReference>
<dbReference type="PRINTS" id="PR00344">
    <property type="entry name" value="BCTRLSENSOR"/>
</dbReference>
<dbReference type="PROSITE" id="PS50112">
    <property type="entry name" value="PAS"/>
    <property type="match status" value="1"/>
</dbReference>
<evidence type="ECO:0000256" key="18">
    <source>
        <dbReference type="PROSITE-ProRule" id="PRU00110"/>
    </source>
</evidence>
<evidence type="ECO:0000256" key="14">
    <source>
        <dbReference type="ARBA" id="ARBA00023136"/>
    </source>
</evidence>
<evidence type="ECO:0000256" key="17">
    <source>
        <dbReference type="ARBA" id="ARBA00074306"/>
    </source>
</evidence>
<evidence type="ECO:0000256" key="5">
    <source>
        <dbReference type="ARBA" id="ARBA00022475"/>
    </source>
</evidence>
<dbReference type="SUPFAM" id="SSF55785">
    <property type="entry name" value="PYP-like sensor domain (PAS domain)"/>
    <property type="match status" value="1"/>
</dbReference>
<evidence type="ECO:0000256" key="7">
    <source>
        <dbReference type="ARBA" id="ARBA00022679"/>
    </source>
</evidence>
<keyword evidence="13" id="KW-0902">Two-component regulatory system</keyword>
<evidence type="ECO:0000256" key="1">
    <source>
        <dbReference type="ARBA" id="ARBA00000085"/>
    </source>
</evidence>
<comment type="subcellular location">
    <subcellularLocation>
        <location evidence="2">Cell membrane</location>
        <topology evidence="2">Multi-pass membrane protein</topology>
    </subcellularLocation>
</comment>
<dbReference type="InterPro" id="IPR004358">
    <property type="entry name" value="Sig_transdc_His_kin-like_C"/>
</dbReference>
<evidence type="ECO:0000256" key="9">
    <source>
        <dbReference type="ARBA" id="ARBA00022741"/>
    </source>
</evidence>
<dbReference type="Gene3D" id="3.30.450.20">
    <property type="entry name" value="PAS domain"/>
    <property type="match status" value="1"/>
</dbReference>
<keyword evidence="6 19" id="KW-0597">Phosphoprotein</keyword>
<evidence type="ECO:0000256" key="4">
    <source>
        <dbReference type="ARBA" id="ARBA00012438"/>
    </source>
</evidence>
<dbReference type="CDD" id="cd00130">
    <property type="entry name" value="PAS"/>
    <property type="match status" value="1"/>
</dbReference>
<dbReference type="CDD" id="cd00082">
    <property type="entry name" value="HisKA"/>
    <property type="match status" value="1"/>
</dbReference>
<dbReference type="InterPro" id="IPR001789">
    <property type="entry name" value="Sig_transdc_resp-reg_receiver"/>
</dbReference>
<dbReference type="Pfam" id="PF01627">
    <property type="entry name" value="Hpt"/>
    <property type="match status" value="1"/>
</dbReference>
<dbReference type="InterPro" id="IPR003594">
    <property type="entry name" value="HATPase_dom"/>
</dbReference>
<dbReference type="SUPFAM" id="SSF47384">
    <property type="entry name" value="Homodimeric domain of signal transducing histidine kinase"/>
    <property type="match status" value="1"/>
</dbReference>
<dbReference type="STRING" id="1390249.BHU72_07050"/>
<dbReference type="Gene3D" id="1.10.287.130">
    <property type="match status" value="1"/>
</dbReference>
<dbReference type="OrthoDB" id="9790669at2"/>
<evidence type="ECO:0000256" key="11">
    <source>
        <dbReference type="ARBA" id="ARBA00022840"/>
    </source>
</evidence>
<sequence>MGGRDELIRKLSSAVEQSPSTVVITDTQGVIEYINPKFTALSGFTIEEISGKKPNVLKSGFLPEHIYKSLWHTISSGQEWRGELLNRKKNGDLYWEHASISPIRDETGAITHYLKVAEDVTNRKRVEEELKEAKEAAIRASEAKSAFLANMSHEIRTPMNVIIGMTELVLDTKLEAEQQEYLNMVRDSGNLLLKIINQILDFSKIEAGKLELEKMTFPFHETIMRLVKIQSVAAREKGITLDLNFDHNIPDLLEGDAIRLQQVLINLIGNAIKFTNLGGVTLQVQLVETKEDKVVIRMAVQDTGMGIATNKIDRLFESFSQVESSFTKKYEGTGLGLAISKKLVELMGGTIAVESEVGRGSVFHFTVCFALAKQQIELNPTISREVSSMINETAVNRSLRILLVEDKPMNQRLATAILQKKGWQVTTANNGLIAVEILQKELFDIILMDIQMPVMNGIEATTEIRKLEKMTNRSVTPIVAMTANAMKGEEEKYIQIGMDDYITKPFVTEELYTKIESLVLKASQDPNGEPKENVEEKAEKVEQMQVPAGLQEGYNLLGRDQQLFQEIVEIFVAEYPTDLEKMRQAIANQNAVELSEVAHGLKGELGHLRAAKAYQLASRLEKLGKESELQEASKVLEEFTRELALLEEFFSIENWIEIL</sequence>
<dbReference type="InterPro" id="IPR036890">
    <property type="entry name" value="HATPase_C_sf"/>
</dbReference>
<feature type="modified residue" description="4-aspartylphosphate" evidence="19">
    <location>
        <position position="449"/>
    </location>
</feature>
<keyword evidence="14" id="KW-0472">Membrane</keyword>
<protein>
    <recommendedName>
        <fullName evidence="17">Circadian input-output histidine kinase CikA</fullName>
        <ecNumber evidence="4">2.7.13.3</ecNumber>
    </recommendedName>
    <alternativeName>
        <fullName evidence="16">Sensory/regulatory protein RpfC</fullName>
    </alternativeName>
</protein>
<dbReference type="InterPro" id="IPR000700">
    <property type="entry name" value="PAS-assoc_C"/>
</dbReference>
<evidence type="ECO:0000259" key="25">
    <source>
        <dbReference type="PROSITE" id="PS50894"/>
    </source>
</evidence>
<keyword evidence="10" id="KW-0418">Kinase</keyword>
<dbReference type="SMART" id="SM00086">
    <property type="entry name" value="PAC"/>
    <property type="match status" value="1"/>
</dbReference>
<dbReference type="PROSITE" id="PS50109">
    <property type="entry name" value="HIS_KIN"/>
    <property type="match status" value="1"/>
</dbReference>
<evidence type="ECO:0000256" key="15">
    <source>
        <dbReference type="ARBA" id="ARBA00064003"/>
    </source>
</evidence>
<evidence type="ECO:0000259" key="22">
    <source>
        <dbReference type="PROSITE" id="PS50110"/>
    </source>
</evidence>
<dbReference type="Proteomes" id="UP000095255">
    <property type="component" value="Unassembled WGS sequence"/>
</dbReference>
<dbReference type="Gene3D" id="3.40.50.2300">
    <property type="match status" value="1"/>
</dbReference>
<feature type="domain" description="Response regulatory" evidence="22">
    <location>
        <begin position="400"/>
        <end position="519"/>
    </location>
</feature>
<dbReference type="Gene3D" id="1.20.120.160">
    <property type="entry name" value="HPT domain"/>
    <property type="match status" value="1"/>
</dbReference>
<dbReference type="SMART" id="SM00448">
    <property type="entry name" value="REC"/>
    <property type="match status" value="1"/>
</dbReference>
<dbReference type="InterPro" id="IPR035965">
    <property type="entry name" value="PAS-like_dom_sf"/>
</dbReference>
<dbReference type="FunFam" id="3.30.565.10:FF:000010">
    <property type="entry name" value="Sensor histidine kinase RcsC"/>
    <property type="match status" value="1"/>
</dbReference>
<dbReference type="InterPro" id="IPR003661">
    <property type="entry name" value="HisK_dim/P_dom"/>
</dbReference>
<dbReference type="PROSITE" id="PS50110">
    <property type="entry name" value="RESPONSE_REGULATORY"/>
    <property type="match status" value="1"/>
</dbReference>
<feature type="modified residue" description="Phosphohistidine" evidence="18">
    <location>
        <position position="599"/>
    </location>
</feature>
<dbReference type="EC" id="2.7.13.3" evidence="4"/>
<dbReference type="SMART" id="SM00387">
    <property type="entry name" value="HATPase_c"/>
    <property type="match status" value="1"/>
</dbReference>
<evidence type="ECO:0000256" key="3">
    <source>
        <dbReference type="ARBA" id="ARBA00006402"/>
    </source>
</evidence>
<feature type="domain" description="PAS" evidence="23">
    <location>
        <begin position="7"/>
        <end position="52"/>
    </location>
</feature>
<evidence type="ECO:0000259" key="23">
    <source>
        <dbReference type="PROSITE" id="PS50112"/>
    </source>
</evidence>
<dbReference type="EMBL" id="MJAT01000035">
    <property type="protein sequence ID" value="OEH84942.1"/>
    <property type="molecule type" value="Genomic_DNA"/>
</dbReference>
<dbReference type="InterPro" id="IPR011006">
    <property type="entry name" value="CheY-like_superfamily"/>
</dbReference>
<comment type="similarity">
    <text evidence="3">In the N-terminal section; belongs to the phytochrome family.</text>
</comment>
<dbReference type="InterPro" id="IPR036641">
    <property type="entry name" value="HPT_dom_sf"/>
</dbReference>
<dbReference type="InterPro" id="IPR005467">
    <property type="entry name" value="His_kinase_dom"/>
</dbReference>
<evidence type="ECO:0000256" key="12">
    <source>
        <dbReference type="ARBA" id="ARBA00022989"/>
    </source>
</evidence>
<comment type="caution">
    <text evidence="26">The sequence shown here is derived from an EMBL/GenBank/DDBJ whole genome shotgun (WGS) entry which is preliminary data.</text>
</comment>
<dbReference type="GO" id="GO:0005886">
    <property type="term" value="C:plasma membrane"/>
    <property type="evidence" value="ECO:0007669"/>
    <property type="project" value="UniProtKB-SubCell"/>
</dbReference>
<keyword evidence="11" id="KW-0067">ATP-binding</keyword>
<accession>A0A1E5L488</accession>
<evidence type="ECO:0000256" key="20">
    <source>
        <dbReference type="SAM" id="Coils"/>
    </source>
</evidence>
<feature type="coiled-coil region" evidence="20">
    <location>
        <begin position="116"/>
        <end position="146"/>
    </location>
</feature>
<evidence type="ECO:0000256" key="6">
    <source>
        <dbReference type="ARBA" id="ARBA00022553"/>
    </source>
</evidence>
<dbReference type="Pfam" id="PF00512">
    <property type="entry name" value="HisKA"/>
    <property type="match status" value="1"/>
</dbReference>
<evidence type="ECO:0000313" key="27">
    <source>
        <dbReference type="Proteomes" id="UP000095255"/>
    </source>
</evidence>
<evidence type="ECO:0000259" key="24">
    <source>
        <dbReference type="PROSITE" id="PS50113"/>
    </source>
</evidence>
<evidence type="ECO:0000313" key="26">
    <source>
        <dbReference type="EMBL" id="OEH84942.1"/>
    </source>
</evidence>
<dbReference type="PANTHER" id="PTHR45339:SF1">
    <property type="entry name" value="HYBRID SIGNAL TRANSDUCTION HISTIDINE KINASE J"/>
    <property type="match status" value="1"/>
</dbReference>
<dbReference type="CDD" id="cd16922">
    <property type="entry name" value="HATPase_EvgS-ArcB-TorS-like"/>
    <property type="match status" value="1"/>
</dbReference>
<feature type="domain" description="Histidine kinase" evidence="21">
    <location>
        <begin position="150"/>
        <end position="371"/>
    </location>
</feature>
<reference evidence="26 27" key="1">
    <citation type="submission" date="2016-09" db="EMBL/GenBank/DDBJ databases">
        <title>Desulfuribacillus arsenicus sp. nov., an obligately anaerobic, dissimilatory arsenic- and antimonate-reducing bacterium isolated from anoxic sediments.</title>
        <authorList>
            <person name="Abin C.A."/>
            <person name="Hollibaugh J.T."/>
        </authorList>
    </citation>
    <scope>NUCLEOTIDE SEQUENCE [LARGE SCALE GENOMIC DNA]</scope>
    <source>
        <strain evidence="26 27">MLFW-2</strain>
    </source>
</reference>
<organism evidence="26 27">
    <name type="scientific">Desulfuribacillus stibiiarsenatis</name>
    <dbReference type="NCBI Taxonomy" id="1390249"/>
    <lineage>
        <taxon>Bacteria</taxon>
        <taxon>Bacillati</taxon>
        <taxon>Bacillota</taxon>
        <taxon>Desulfuribacillia</taxon>
        <taxon>Desulfuribacillales</taxon>
        <taxon>Desulfuribacillaceae</taxon>
        <taxon>Desulfuribacillus</taxon>
    </lineage>
</organism>
<evidence type="ECO:0000256" key="19">
    <source>
        <dbReference type="PROSITE-ProRule" id="PRU00169"/>
    </source>
</evidence>
<evidence type="ECO:0000256" key="2">
    <source>
        <dbReference type="ARBA" id="ARBA00004651"/>
    </source>
</evidence>
<comment type="catalytic activity">
    <reaction evidence="1">
        <text>ATP + protein L-histidine = ADP + protein N-phospho-L-histidine.</text>
        <dbReference type="EC" id="2.7.13.3"/>
    </reaction>
</comment>
<dbReference type="InterPro" id="IPR008207">
    <property type="entry name" value="Sig_transdc_His_kin_Hpt_dom"/>
</dbReference>
<evidence type="ECO:0000259" key="21">
    <source>
        <dbReference type="PROSITE" id="PS50109"/>
    </source>
</evidence>
<dbReference type="InterPro" id="IPR036097">
    <property type="entry name" value="HisK_dim/P_sf"/>
</dbReference>
<feature type="domain" description="PAC" evidence="24">
    <location>
        <begin position="78"/>
        <end position="132"/>
    </location>
</feature>
<keyword evidence="7" id="KW-0808">Transferase</keyword>
<dbReference type="PANTHER" id="PTHR45339">
    <property type="entry name" value="HYBRID SIGNAL TRANSDUCTION HISTIDINE KINASE J"/>
    <property type="match status" value="1"/>
</dbReference>
<keyword evidence="5" id="KW-1003">Cell membrane</keyword>
<keyword evidence="8" id="KW-0812">Transmembrane</keyword>
<dbReference type="Pfam" id="PF13426">
    <property type="entry name" value="PAS_9"/>
    <property type="match status" value="1"/>
</dbReference>
<feature type="coiled-coil region" evidence="20">
    <location>
        <begin position="622"/>
        <end position="649"/>
    </location>
</feature>
<dbReference type="CDD" id="cd17546">
    <property type="entry name" value="REC_hyHK_CKI1_RcsC-like"/>
    <property type="match status" value="1"/>
</dbReference>
<dbReference type="SMART" id="SM00388">
    <property type="entry name" value="HisKA"/>
    <property type="match status" value="1"/>
</dbReference>
<name>A0A1E5L488_9FIRM</name>
<evidence type="ECO:0000256" key="13">
    <source>
        <dbReference type="ARBA" id="ARBA00023012"/>
    </source>
</evidence>
<feature type="domain" description="HPt" evidence="25">
    <location>
        <begin position="560"/>
        <end position="653"/>
    </location>
</feature>
<dbReference type="InterPro" id="IPR000014">
    <property type="entry name" value="PAS"/>
</dbReference>
<keyword evidence="12" id="KW-1133">Transmembrane helix</keyword>
<keyword evidence="27" id="KW-1185">Reference proteome</keyword>
<comment type="subunit">
    <text evidence="15">At low DSF concentrations, interacts with RpfF.</text>
</comment>
<dbReference type="PROSITE" id="PS50113">
    <property type="entry name" value="PAC"/>
    <property type="match status" value="1"/>
</dbReference>
<dbReference type="GO" id="GO:0000155">
    <property type="term" value="F:phosphorelay sensor kinase activity"/>
    <property type="evidence" value="ECO:0007669"/>
    <property type="project" value="InterPro"/>
</dbReference>
<dbReference type="RefSeq" id="WP_069702677.1">
    <property type="nucleotide sequence ID" value="NZ_MJAT01000035.1"/>
</dbReference>
<gene>
    <name evidence="26" type="ORF">BHU72_07050</name>
</gene>
<keyword evidence="20" id="KW-0175">Coiled coil</keyword>
<dbReference type="SUPFAM" id="SSF55874">
    <property type="entry name" value="ATPase domain of HSP90 chaperone/DNA topoisomerase II/histidine kinase"/>
    <property type="match status" value="1"/>
</dbReference>
<keyword evidence="9" id="KW-0547">Nucleotide-binding</keyword>
<proteinExistence type="inferred from homology"/>
<dbReference type="Pfam" id="PF00072">
    <property type="entry name" value="Response_reg"/>
    <property type="match status" value="1"/>
</dbReference>
<dbReference type="SUPFAM" id="SSF47226">
    <property type="entry name" value="Histidine-containing phosphotransfer domain, HPT domain"/>
    <property type="match status" value="1"/>
</dbReference>
<dbReference type="CDD" id="cd00088">
    <property type="entry name" value="HPT"/>
    <property type="match status" value="1"/>
</dbReference>
<dbReference type="AlphaFoldDB" id="A0A1E5L488"/>
<dbReference type="Pfam" id="PF02518">
    <property type="entry name" value="HATPase_c"/>
    <property type="match status" value="1"/>
</dbReference>
<evidence type="ECO:0000256" key="16">
    <source>
        <dbReference type="ARBA" id="ARBA00068150"/>
    </source>
</evidence>
<dbReference type="SMART" id="SM00091">
    <property type="entry name" value="PAS"/>
    <property type="match status" value="1"/>
</dbReference>
<evidence type="ECO:0000256" key="10">
    <source>
        <dbReference type="ARBA" id="ARBA00022777"/>
    </source>
</evidence>
<dbReference type="NCBIfam" id="TIGR00229">
    <property type="entry name" value="sensory_box"/>
    <property type="match status" value="1"/>
</dbReference>
<dbReference type="GO" id="GO:0005524">
    <property type="term" value="F:ATP binding"/>
    <property type="evidence" value="ECO:0007669"/>
    <property type="project" value="UniProtKB-KW"/>
</dbReference>
<dbReference type="SUPFAM" id="SSF52172">
    <property type="entry name" value="CheY-like"/>
    <property type="match status" value="1"/>
</dbReference>
<dbReference type="FunFam" id="1.10.287.130:FF:000002">
    <property type="entry name" value="Two-component osmosensing histidine kinase"/>
    <property type="match status" value="1"/>
</dbReference>
<dbReference type="PROSITE" id="PS50894">
    <property type="entry name" value="HPT"/>
    <property type="match status" value="1"/>
</dbReference>
<dbReference type="InterPro" id="IPR001610">
    <property type="entry name" value="PAC"/>
</dbReference>
<dbReference type="SMART" id="SM00073">
    <property type="entry name" value="HPT"/>
    <property type="match status" value="1"/>
</dbReference>